<gene>
    <name evidence="3" type="ORF">KO353_10535</name>
</gene>
<dbReference type="InterPro" id="IPR010466">
    <property type="entry name" value="DUF1058"/>
</dbReference>
<accession>A0A975U0W7</accession>
<evidence type="ECO:0000313" key="3">
    <source>
        <dbReference type="EMBL" id="QXM23743.1"/>
    </source>
</evidence>
<organism evidence="3 4">
    <name type="scientific">Elioraea tepida</name>
    <dbReference type="NCBI Taxonomy" id="2843330"/>
    <lineage>
        <taxon>Bacteria</taxon>
        <taxon>Pseudomonadati</taxon>
        <taxon>Pseudomonadota</taxon>
        <taxon>Alphaproteobacteria</taxon>
        <taxon>Acetobacterales</taxon>
        <taxon>Elioraeaceae</taxon>
        <taxon>Elioraea</taxon>
    </lineage>
</organism>
<dbReference type="Proteomes" id="UP000694001">
    <property type="component" value="Chromosome"/>
</dbReference>
<dbReference type="AlphaFoldDB" id="A0A975U0W7"/>
<proteinExistence type="predicted"/>
<dbReference type="EMBL" id="CP076448">
    <property type="protein sequence ID" value="QXM23743.1"/>
    <property type="molecule type" value="Genomic_DNA"/>
</dbReference>
<dbReference type="RefSeq" id="WP_218284644.1">
    <property type="nucleotide sequence ID" value="NZ_CP076448.1"/>
</dbReference>
<feature type="compositionally biased region" description="Pro residues" evidence="1">
    <location>
        <begin position="23"/>
        <end position="33"/>
    </location>
</feature>
<sequence length="209" mass="23376">MLRLALLCLAAFASLPAAGQRPLPVPPPWPEVVPQPRGREAAPAVPTPPPPPPPEPPVPVRPADAPRGPVTGLPLPRFASLGSNRINLRRGPGTQFPIDWTYQRAGWPVEIVREFDIWRQVRDHDGAQGWVQQSFLTGRRHFVVRGETRPLLRRPEERAPVVARLAPGVLGRIRRCEAGSAWCEVEVRGNRGYLKRAWFWGTYQGEEVR</sequence>
<feature type="signal peptide" evidence="2">
    <location>
        <begin position="1"/>
        <end position="19"/>
    </location>
</feature>
<evidence type="ECO:0000256" key="1">
    <source>
        <dbReference type="SAM" id="MobiDB-lite"/>
    </source>
</evidence>
<feature type="region of interest" description="Disordered" evidence="1">
    <location>
        <begin position="20"/>
        <end position="76"/>
    </location>
</feature>
<evidence type="ECO:0008006" key="5">
    <source>
        <dbReference type="Google" id="ProtNLM"/>
    </source>
</evidence>
<feature type="chain" id="PRO_5037432644" description="SH3b domain-containing protein" evidence="2">
    <location>
        <begin position="20"/>
        <end position="209"/>
    </location>
</feature>
<evidence type="ECO:0000313" key="4">
    <source>
        <dbReference type="Proteomes" id="UP000694001"/>
    </source>
</evidence>
<feature type="compositionally biased region" description="Low complexity" evidence="1">
    <location>
        <begin position="61"/>
        <end position="70"/>
    </location>
</feature>
<name>A0A975U0W7_9PROT</name>
<evidence type="ECO:0000256" key="2">
    <source>
        <dbReference type="SAM" id="SignalP"/>
    </source>
</evidence>
<feature type="compositionally biased region" description="Pro residues" evidence="1">
    <location>
        <begin position="45"/>
        <end position="60"/>
    </location>
</feature>
<keyword evidence="2" id="KW-0732">Signal</keyword>
<dbReference type="KEGG" id="elio:KO353_10535"/>
<feature type="compositionally biased region" description="Low complexity" evidence="1">
    <location>
        <begin position="34"/>
        <end position="44"/>
    </location>
</feature>
<keyword evidence="4" id="KW-1185">Reference proteome</keyword>
<protein>
    <recommendedName>
        <fullName evidence="5">SH3b domain-containing protein</fullName>
    </recommendedName>
</protein>
<dbReference type="Pfam" id="PF06347">
    <property type="entry name" value="SH3_4"/>
    <property type="match status" value="2"/>
</dbReference>
<reference evidence="3" key="1">
    <citation type="submission" date="2021-06" db="EMBL/GenBank/DDBJ databases">
        <title>Elioraea tepida, sp. nov., a moderately thermophilic aerobic anoxygenic phototrophic bacterium isolated from an alkaline siliceous hot spring mat community in Yellowstone National Park, WY, USA.</title>
        <authorList>
            <person name="Saini M.K."/>
            <person name="Yoshida S."/>
            <person name="Sebastian A."/>
            <person name="Hirose S."/>
            <person name="Hara E."/>
            <person name="Tamaki H."/>
            <person name="Soulier N.T."/>
            <person name="Albert I."/>
            <person name="Hanada S."/>
            <person name="Bryant D.A."/>
            <person name="Tank M."/>
        </authorList>
    </citation>
    <scope>NUCLEOTIDE SEQUENCE</scope>
    <source>
        <strain evidence="3">MS-P2</strain>
    </source>
</reference>